<organism evidence="1 2">
    <name type="scientific">Trichoplax adhaerens</name>
    <name type="common">Trichoplax reptans</name>
    <dbReference type="NCBI Taxonomy" id="10228"/>
    <lineage>
        <taxon>Eukaryota</taxon>
        <taxon>Metazoa</taxon>
        <taxon>Placozoa</taxon>
        <taxon>Uniplacotomia</taxon>
        <taxon>Trichoplacea</taxon>
        <taxon>Trichoplacidae</taxon>
        <taxon>Trichoplax</taxon>
    </lineage>
</organism>
<gene>
    <name evidence="1" type="ORF">TRIADDRAFT_54101</name>
</gene>
<dbReference type="GeneID" id="6751490"/>
<protein>
    <submittedName>
        <fullName evidence="1">Uncharacterized protein</fullName>
    </submittedName>
</protein>
<evidence type="ECO:0000313" key="1">
    <source>
        <dbReference type="EMBL" id="EDV26809.1"/>
    </source>
</evidence>
<name>B3RR40_TRIAD</name>
<keyword evidence="2" id="KW-1185">Reference proteome</keyword>
<dbReference type="HOGENOM" id="CLU_1083082_0_0_1"/>
<dbReference type="CTD" id="6751490"/>
<dbReference type="KEGG" id="tad:TRIADDRAFT_54101"/>
<accession>B3RR40</accession>
<dbReference type="EMBL" id="DS985243">
    <property type="protein sequence ID" value="EDV26809.1"/>
    <property type="molecule type" value="Genomic_DNA"/>
</dbReference>
<proteinExistence type="predicted"/>
<dbReference type="InParanoid" id="B3RR40"/>
<dbReference type="AlphaFoldDB" id="B3RR40"/>
<sequence length="257" mass="29106">MDVNDPDSARLAMSQVMKCRDKHWVVVPIKMKDNHRAVMVIEKIIAKKPFVIYFDSHSTHEDNSQVVQQIIDGSDTRMYEDRSDKACKEPGYLFNLQINGAASVKNLHAPFRWRSIPTLAVITGKNGCVKTAVLDAILQGCENQLVSRNFGVALDINEDSGRILPEIYSYSTGSPDGSLPYNLKFSRLQSPYYEIRNQVLEMDKLSSVLIIRNDFITTSKQELKEHFDGQVGLHLATFGTFDQFSKYLLEKSPKLSI</sequence>
<dbReference type="RefSeq" id="XP_002110805.1">
    <property type="nucleotide sequence ID" value="XM_002110769.1"/>
</dbReference>
<reference evidence="1 2" key="1">
    <citation type="journal article" date="2008" name="Nature">
        <title>The Trichoplax genome and the nature of placozoans.</title>
        <authorList>
            <person name="Srivastava M."/>
            <person name="Begovic E."/>
            <person name="Chapman J."/>
            <person name="Putnam N.H."/>
            <person name="Hellsten U."/>
            <person name="Kawashima T."/>
            <person name="Kuo A."/>
            <person name="Mitros T."/>
            <person name="Salamov A."/>
            <person name="Carpenter M.L."/>
            <person name="Signorovitch A.Y."/>
            <person name="Moreno M.A."/>
            <person name="Kamm K."/>
            <person name="Grimwood J."/>
            <person name="Schmutz J."/>
            <person name="Shapiro H."/>
            <person name="Grigoriev I.V."/>
            <person name="Buss L.W."/>
            <person name="Schierwater B."/>
            <person name="Dellaporta S.L."/>
            <person name="Rokhsar D.S."/>
        </authorList>
    </citation>
    <scope>NUCLEOTIDE SEQUENCE [LARGE SCALE GENOMIC DNA]</scope>
    <source>
        <strain evidence="1 2">Grell-BS-1999</strain>
    </source>
</reference>
<dbReference type="Proteomes" id="UP000009022">
    <property type="component" value="Unassembled WGS sequence"/>
</dbReference>
<evidence type="ECO:0000313" key="2">
    <source>
        <dbReference type="Proteomes" id="UP000009022"/>
    </source>
</evidence>